<proteinExistence type="predicted"/>
<dbReference type="PROSITE" id="PS50820">
    <property type="entry name" value="LCCL"/>
    <property type="match status" value="1"/>
</dbReference>
<dbReference type="GeneID" id="28838803"/>
<evidence type="ECO:0000256" key="1">
    <source>
        <dbReference type="SAM" id="MobiDB-lite"/>
    </source>
</evidence>
<evidence type="ECO:0000259" key="3">
    <source>
        <dbReference type="PROSITE" id="PS50820"/>
    </source>
</evidence>
<dbReference type="Gene3D" id="2.170.130.20">
    <property type="entry name" value="LCCL-like domain"/>
    <property type="match status" value="1"/>
</dbReference>
<feature type="domain" description="LCCL" evidence="3">
    <location>
        <begin position="179"/>
        <end position="292"/>
    </location>
</feature>
<gene>
    <name evidence="4" type="ORF">VE01_05417</name>
</gene>
<accession>A0A1B8GL12</accession>
<dbReference type="InterPro" id="IPR051957">
    <property type="entry name" value="CRISP-LCCL_domain"/>
</dbReference>
<organism evidence="4 5">
    <name type="scientific">Pseudogymnoascus verrucosus</name>
    <dbReference type="NCBI Taxonomy" id="342668"/>
    <lineage>
        <taxon>Eukaryota</taxon>
        <taxon>Fungi</taxon>
        <taxon>Dikarya</taxon>
        <taxon>Ascomycota</taxon>
        <taxon>Pezizomycotina</taxon>
        <taxon>Leotiomycetes</taxon>
        <taxon>Thelebolales</taxon>
        <taxon>Thelebolaceae</taxon>
        <taxon>Pseudogymnoascus</taxon>
    </lineage>
</organism>
<dbReference type="PANTHER" id="PTHR31331">
    <property type="entry name" value="LCCL DOMAIN PROTEIN (AFU_ORTHOLOGUE AFUA_5G08630)"/>
    <property type="match status" value="1"/>
</dbReference>
<evidence type="ECO:0000313" key="5">
    <source>
        <dbReference type="Proteomes" id="UP000091956"/>
    </source>
</evidence>
<dbReference type="SMART" id="SM00603">
    <property type="entry name" value="LCCL"/>
    <property type="match status" value="1"/>
</dbReference>
<dbReference type="Pfam" id="PF03815">
    <property type="entry name" value="LCCL"/>
    <property type="match status" value="1"/>
</dbReference>
<evidence type="ECO:0000256" key="2">
    <source>
        <dbReference type="SAM" id="Phobius"/>
    </source>
</evidence>
<keyword evidence="2" id="KW-0812">Transmembrane</keyword>
<dbReference type="AlphaFoldDB" id="A0A1B8GL12"/>
<keyword evidence="2" id="KW-1133">Transmembrane helix</keyword>
<dbReference type="RefSeq" id="XP_018130263.2">
    <property type="nucleotide sequence ID" value="XM_018274881.2"/>
</dbReference>
<dbReference type="PANTHER" id="PTHR31331:SF8">
    <property type="entry name" value="LCCL DOMAIN PROTEIN (AFU_ORTHOLOGUE AFUA_5G02970)"/>
    <property type="match status" value="1"/>
</dbReference>
<reference evidence="4 5" key="1">
    <citation type="submission" date="2016-03" db="EMBL/GenBank/DDBJ databases">
        <title>Comparative genomics of Pseudogymnoascus destructans, the fungus causing white-nose syndrome of bats.</title>
        <authorList>
            <person name="Palmer J.M."/>
            <person name="Drees K.P."/>
            <person name="Foster J.T."/>
            <person name="Lindner D.L."/>
        </authorList>
    </citation>
    <scope>NUCLEOTIDE SEQUENCE [LARGE SCALE GENOMIC DNA]</scope>
    <source>
        <strain evidence="4 5">UAMH 10579</strain>
    </source>
</reference>
<reference evidence="5" key="2">
    <citation type="journal article" date="2018" name="Nat. Commun.">
        <title>Extreme sensitivity to ultraviolet light in the fungal pathogen causing white-nose syndrome of bats.</title>
        <authorList>
            <person name="Palmer J.M."/>
            <person name="Drees K.P."/>
            <person name="Foster J.T."/>
            <person name="Lindner D.L."/>
        </authorList>
    </citation>
    <scope>NUCLEOTIDE SEQUENCE [LARGE SCALE GENOMIC DNA]</scope>
    <source>
        <strain evidence="5">UAMH 10579</strain>
    </source>
</reference>
<evidence type="ECO:0000313" key="4">
    <source>
        <dbReference type="EMBL" id="OBT96530.2"/>
    </source>
</evidence>
<feature type="transmembrane region" description="Helical" evidence="2">
    <location>
        <begin position="136"/>
        <end position="154"/>
    </location>
</feature>
<keyword evidence="5" id="KW-1185">Reference proteome</keyword>
<dbReference type="EMBL" id="KV460227">
    <property type="protein sequence ID" value="OBT96530.2"/>
    <property type="molecule type" value="Genomic_DNA"/>
</dbReference>
<dbReference type="STRING" id="342668.A0A1B8GL12"/>
<feature type="transmembrane region" description="Helical" evidence="2">
    <location>
        <begin position="474"/>
        <end position="495"/>
    </location>
</feature>
<feature type="transmembrane region" description="Helical" evidence="2">
    <location>
        <begin position="442"/>
        <end position="462"/>
    </location>
</feature>
<protein>
    <recommendedName>
        <fullName evidence="3">LCCL domain-containing protein</fullName>
    </recommendedName>
</protein>
<feature type="transmembrane region" description="Helical" evidence="2">
    <location>
        <begin position="367"/>
        <end position="389"/>
    </location>
</feature>
<feature type="region of interest" description="Disordered" evidence="1">
    <location>
        <begin position="1"/>
        <end position="66"/>
    </location>
</feature>
<dbReference type="Proteomes" id="UP000091956">
    <property type="component" value="Unassembled WGS sequence"/>
</dbReference>
<sequence>MPNLPWSRGSATEASYSRVPNDMAMADRLSDEEAAHPASGAGIRTSTESLERPRPHTDTTASSSDLSAPRFIQEDGTYRKYPWIPTRVQRYSKAVARWAKGPQPPRRQHIKPLFPKIQEAPIRFLDTYVPKKKARLTLLLFFYLCWGLTFGLMLRYSTLAADIGSYGQPVSIDCGATFWSSGNSCGLQGSNCRPFEGTSLAFRCPASCAGYKVLNPRAVGTQEINYASLVIGGPPEDTSKDPRATYRGDSFLCQAAIHAGVITDSEGGCGVVSKNGAASSFTSSQSNGIKSIGFDSHFPLSFVFQPDVTCSAKDMRWPILAVSVIFTSILSLFVTSPSVFFFTAFTTIFIHVGLVSDPPTHRGMLDLLQILVSRFLPAMFVAFVFYTFAICRTLRGLTAQVEKTILWLGGCWVGSLTNYTFDFIPIQRLTPHDLEQQPGAKAALAFIAIILIAIVVQQIWYFRLEGRLLRYLSFYAVILVGIIVCICIPGLNLRIHHYILAILLIPGTSMQTRPSLLYQGILLGLFINGIARWGFDSLLQTDAALLDDAQHNSKLPNLLPPAIQLSTAATTSNSNITFTWPDLETSFDGVSILVNDVERFRGFVDDEPRNGRGFMWERQPGLDVNEYFRFAFMQGTATLDYTKAGTWTKDGKWVEMAPGPSRRVKREEKGGGLLGEPW</sequence>
<keyword evidence="2" id="KW-0472">Membrane</keyword>
<dbReference type="SUPFAM" id="SSF69848">
    <property type="entry name" value="LCCL domain"/>
    <property type="match status" value="1"/>
</dbReference>
<name>A0A1B8GL12_9PEZI</name>
<feature type="transmembrane region" description="Helical" evidence="2">
    <location>
        <begin position="317"/>
        <end position="333"/>
    </location>
</feature>
<dbReference type="InterPro" id="IPR036609">
    <property type="entry name" value="LCCL_sf"/>
</dbReference>
<dbReference type="InterPro" id="IPR004043">
    <property type="entry name" value="LCCL"/>
</dbReference>
<feature type="transmembrane region" description="Helical" evidence="2">
    <location>
        <begin position="404"/>
        <end position="421"/>
    </location>
</feature>